<protein>
    <submittedName>
        <fullName evidence="1">Uncharacterized protein</fullName>
    </submittedName>
</protein>
<accession>A0A432W723</accession>
<reference evidence="1 2" key="1">
    <citation type="journal article" date="2011" name="Front. Microbiol.">
        <title>Genomic signatures of strain selection and enhancement in Bacillus atrophaeus var. globigii, a historical biowarfare simulant.</title>
        <authorList>
            <person name="Gibbons H.S."/>
            <person name="Broomall S.M."/>
            <person name="McNew L.A."/>
            <person name="Daligault H."/>
            <person name="Chapman C."/>
            <person name="Bruce D."/>
            <person name="Karavis M."/>
            <person name="Krepps M."/>
            <person name="McGregor P.A."/>
            <person name="Hong C."/>
            <person name="Park K.H."/>
            <person name="Akmal A."/>
            <person name="Feldman A."/>
            <person name="Lin J.S."/>
            <person name="Chang W.E."/>
            <person name="Higgs B.W."/>
            <person name="Demirev P."/>
            <person name="Lindquist J."/>
            <person name="Liem A."/>
            <person name="Fochler E."/>
            <person name="Read T.D."/>
            <person name="Tapia R."/>
            <person name="Johnson S."/>
            <person name="Bishop-Lilly K.A."/>
            <person name="Detter C."/>
            <person name="Han C."/>
            <person name="Sozhamannan S."/>
            <person name="Rosenzweig C.N."/>
            <person name="Skowronski E.W."/>
        </authorList>
    </citation>
    <scope>NUCLEOTIDE SEQUENCE [LARGE SCALE GENOMIC DNA]</scope>
    <source>
        <strain evidence="1 2">MLST1</strain>
    </source>
</reference>
<dbReference type="Proteomes" id="UP000288293">
    <property type="component" value="Unassembled WGS sequence"/>
</dbReference>
<comment type="caution">
    <text evidence="1">The sequence shown here is derived from an EMBL/GenBank/DDBJ whole genome shotgun (WGS) entry which is preliminary data.</text>
</comment>
<name>A0A432W723_9GAMM</name>
<dbReference type="OrthoDB" id="5737962at2"/>
<evidence type="ECO:0000313" key="2">
    <source>
        <dbReference type="Proteomes" id="UP000288293"/>
    </source>
</evidence>
<gene>
    <name evidence="1" type="ORF">CWE09_03840</name>
</gene>
<dbReference type="RefSeq" id="WP_126802685.1">
    <property type="nucleotide sequence ID" value="NZ_PIPL01000001.1"/>
</dbReference>
<dbReference type="EMBL" id="PIPL01000001">
    <property type="protein sequence ID" value="RUO25868.1"/>
    <property type="molecule type" value="Genomic_DNA"/>
</dbReference>
<dbReference type="AlphaFoldDB" id="A0A432W723"/>
<evidence type="ECO:0000313" key="1">
    <source>
        <dbReference type="EMBL" id="RUO25868.1"/>
    </source>
</evidence>
<keyword evidence="2" id="KW-1185">Reference proteome</keyword>
<sequence length="147" mass="17207">MINRGVLLLKYRQPALDWINDLSGKETGATKLTLADLNQQRLVYLISLEDAEAPEAWLKLNYEEVFVAELESRFADQGAWPQHRSYKLFREWFDFECHSTVLDTLDAPIEDETAGLSLPSRQQNELRYKQGVVDWEKLHQKAKRRGW</sequence>
<organism evidence="1 2">
    <name type="scientific">Aliidiomarina minuta</name>
    <dbReference type="NCBI Taxonomy" id="880057"/>
    <lineage>
        <taxon>Bacteria</taxon>
        <taxon>Pseudomonadati</taxon>
        <taxon>Pseudomonadota</taxon>
        <taxon>Gammaproteobacteria</taxon>
        <taxon>Alteromonadales</taxon>
        <taxon>Idiomarinaceae</taxon>
        <taxon>Aliidiomarina</taxon>
    </lineage>
</organism>
<proteinExistence type="predicted"/>